<dbReference type="InterPro" id="IPR039708">
    <property type="entry name" value="MT1774/Rv1733c-like"/>
</dbReference>
<dbReference type="PANTHER" id="PTHR42305:SF1">
    <property type="entry name" value="MEMBRANE PROTEIN RV1733C-RELATED"/>
    <property type="match status" value="1"/>
</dbReference>
<dbReference type="RefSeq" id="WP_317772400.1">
    <property type="nucleotide sequence ID" value="NZ_JAWMAJ010000062.1"/>
</dbReference>
<proteinExistence type="predicted"/>
<feature type="transmembrane region" description="Helical" evidence="1">
    <location>
        <begin position="55"/>
        <end position="79"/>
    </location>
</feature>
<feature type="transmembrane region" description="Helical" evidence="1">
    <location>
        <begin position="170"/>
        <end position="192"/>
    </location>
</feature>
<reference evidence="2 3" key="1">
    <citation type="submission" date="2023-10" db="EMBL/GenBank/DDBJ databases">
        <title>Characterization of rhizosphere-enriched actinobacteria from wheat plants lab-grown on chernevaya soil.</title>
        <authorList>
            <person name="Tikhonova E.N."/>
            <person name="Konopkin A."/>
            <person name="Kravchenko I.K."/>
        </authorList>
    </citation>
    <scope>NUCLEOTIDE SEQUENCE [LARGE SCALE GENOMIC DNA]</scope>
    <source>
        <strain evidence="2 3">RR29</strain>
    </source>
</reference>
<accession>A0ABU4FCA8</accession>
<organism evidence="2 3">
    <name type="scientific">Streptomyces prunicolor</name>
    <dbReference type="NCBI Taxonomy" id="67348"/>
    <lineage>
        <taxon>Bacteria</taxon>
        <taxon>Bacillati</taxon>
        <taxon>Actinomycetota</taxon>
        <taxon>Actinomycetes</taxon>
        <taxon>Kitasatosporales</taxon>
        <taxon>Streptomycetaceae</taxon>
        <taxon>Streptomyces</taxon>
    </lineage>
</organism>
<name>A0ABU4FCA8_9ACTN</name>
<dbReference type="PANTHER" id="PTHR42305">
    <property type="entry name" value="MEMBRANE PROTEIN RV1733C-RELATED"/>
    <property type="match status" value="1"/>
</dbReference>
<gene>
    <name evidence="2" type="ORF">R5A26_19955</name>
</gene>
<keyword evidence="1" id="KW-1133">Transmembrane helix</keyword>
<protein>
    <recommendedName>
        <fullName evidence="4">Integral membrane protein</fullName>
    </recommendedName>
</protein>
<evidence type="ECO:0000313" key="2">
    <source>
        <dbReference type="EMBL" id="MDV7218224.1"/>
    </source>
</evidence>
<evidence type="ECO:0008006" key="4">
    <source>
        <dbReference type="Google" id="ProtNLM"/>
    </source>
</evidence>
<comment type="caution">
    <text evidence="2">The sequence shown here is derived from an EMBL/GenBank/DDBJ whole genome shotgun (WGS) entry which is preliminary data.</text>
</comment>
<sequence length="224" mass="24302">MRGVEAAADRPHKGLLALRFLGSGDGEEVGMRTGVRSEHGGHNPLRRRSDVVEAWTALAVTLLLFVGAPLAGAAAGLWAHDQARTIAATQRADRHRVHAKVIGNLPAALPSVEENRPRSFPVTVRWTEQGKGARTATVAVPADTGRGDVVDVWLDAKGRSVSPPPGEVAVWQHTLTVGIWSASGVVGLALLARTMTRRVALRHRLAEWERDWALTEPQWTRRRA</sequence>
<keyword evidence="1" id="KW-0812">Transmembrane</keyword>
<dbReference type="Proteomes" id="UP001187346">
    <property type="component" value="Unassembled WGS sequence"/>
</dbReference>
<evidence type="ECO:0000256" key="1">
    <source>
        <dbReference type="SAM" id="Phobius"/>
    </source>
</evidence>
<evidence type="ECO:0000313" key="3">
    <source>
        <dbReference type="Proteomes" id="UP001187346"/>
    </source>
</evidence>
<keyword evidence="3" id="KW-1185">Reference proteome</keyword>
<dbReference type="EMBL" id="JAWMAJ010000062">
    <property type="protein sequence ID" value="MDV7218224.1"/>
    <property type="molecule type" value="Genomic_DNA"/>
</dbReference>
<keyword evidence="1" id="KW-0472">Membrane</keyword>